<reference evidence="1 2" key="1">
    <citation type="journal article" date="2016" name="Appl. Microbiol. Biotechnol.">
        <title>Characterization of T-DNA insertion mutants with decreased virulence in the entomopathogenic fungus Beauveria bassiana JEF-007.</title>
        <authorList>
            <person name="Kim S."/>
            <person name="Lee S.J."/>
            <person name="Nai Y.S."/>
            <person name="Yu J.S."/>
            <person name="Lee M.R."/>
            <person name="Yang Y.T."/>
            <person name="Kim J.S."/>
        </authorList>
    </citation>
    <scope>NUCLEOTIDE SEQUENCE [LARGE SCALE GENOMIC DNA]</scope>
    <source>
        <strain evidence="1 2">JEF-007</strain>
    </source>
</reference>
<name>A0A2N6NTU1_BEABA</name>
<proteinExistence type="predicted"/>
<dbReference type="Proteomes" id="UP000235728">
    <property type="component" value="Unassembled WGS sequence"/>
</dbReference>
<protein>
    <submittedName>
        <fullName evidence="1">Uncharacterized protein</fullName>
    </submittedName>
</protein>
<dbReference type="AlphaFoldDB" id="A0A2N6NTU1"/>
<comment type="caution">
    <text evidence="1">The sequence shown here is derived from an EMBL/GenBank/DDBJ whole genome shotgun (WGS) entry which is preliminary data.</text>
</comment>
<organism evidence="1 2">
    <name type="scientific">Beauveria bassiana</name>
    <name type="common">White muscardine disease fungus</name>
    <name type="synonym">Tritirachium shiotae</name>
    <dbReference type="NCBI Taxonomy" id="176275"/>
    <lineage>
        <taxon>Eukaryota</taxon>
        <taxon>Fungi</taxon>
        <taxon>Dikarya</taxon>
        <taxon>Ascomycota</taxon>
        <taxon>Pezizomycotina</taxon>
        <taxon>Sordariomycetes</taxon>
        <taxon>Hypocreomycetidae</taxon>
        <taxon>Hypocreales</taxon>
        <taxon>Cordycipitaceae</taxon>
        <taxon>Beauveria</taxon>
    </lineage>
</organism>
<accession>A0A2N6NTU1</accession>
<evidence type="ECO:0000313" key="2">
    <source>
        <dbReference type="Proteomes" id="UP000235728"/>
    </source>
</evidence>
<dbReference type="EMBL" id="MRVG01000003">
    <property type="protein sequence ID" value="PMB70676.1"/>
    <property type="molecule type" value="Genomic_DNA"/>
</dbReference>
<gene>
    <name evidence="1" type="ORF">BM221_003131</name>
</gene>
<sequence>MKLLPKSFETGDTLTSAGWLARLTHTSPYTGAWPVNIEVRPGSGPIRKAGGFESMEHDLNDMMTMDDL</sequence>
<evidence type="ECO:0000313" key="1">
    <source>
        <dbReference type="EMBL" id="PMB70676.1"/>
    </source>
</evidence>